<dbReference type="AlphaFoldDB" id="A0A9D5CNA7"/>
<comment type="caution">
    <text evidence="5">The sequence shown here is derived from an EMBL/GenBank/DDBJ whole genome shotgun (WGS) entry which is preliminary data.</text>
</comment>
<evidence type="ECO:0000313" key="6">
    <source>
        <dbReference type="Proteomes" id="UP001085076"/>
    </source>
</evidence>
<feature type="region of interest" description="Disordered" evidence="1">
    <location>
        <begin position="397"/>
        <end position="470"/>
    </location>
</feature>
<name>A0A9D5CNA7_9LILI</name>
<protein>
    <recommendedName>
        <fullName evidence="7">NYN domain-containing protein</fullName>
    </recommendedName>
</protein>
<reference evidence="5" key="1">
    <citation type="submission" date="2021-03" db="EMBL/GenBank/DDBJ databases">
        <authorList>
            <person name="Li Z."/>
            <person name="Yang C."/>
        </authorList>
    </citation>
    <scope>NUCLEOTIDE SEQUENCE</scope>
    <source>
        <strain evidence="5">Dzin_1.0</strain>
        <tissue evidence="5">Leaf</tissue>
    </source>
</reference>
<dbReference type="Gene3D" id="3.40.50.1010">
    <property type="entry name" value="5'-nuclease"/>
    <property type="match status" value="1"/>
</dbReference>
<dbReference type="InterPro" id="IPR056042">
    <property type="entry name" value="DUF7625"/>
</dbReference>
<sequence length="667" mass="72984">MAGGGEVEEEYATARTSVWWDIENCQVPKGYDGHVIAQNMASALAAVGYKGPVTISVYGDTKKIATAVQHALSGTGITLNHVPSGVKDASDKKILVDMLFWAVDNPPPANYLLISGDRDFSYALHQLGMRRYNILLAHAPNVSQALVAAARTVWLWTSLLAGEAPLPNSGSTQQGNASNSKSSAEIHKVAIPETGQKKHPESFSDSSSLGNRMGCADDNDDNRTKVKPVWRTSSQPNANKPQTLSNEFRQLSLGSLEGCACVGSDNFDLKGKQSTQLLTQVSMPMASTTQVSMPMISTSQLKASDQPNYTTVSTSRPNLPPQKPTDIKFPHQFEETRYQEAPLKFYTTNMPSTSGPSPNISSYPSYPMNNGHYFPSYHQNQTEHPQLRPSDLLLQPTTTSSHLQSSYLPLPRPSLPSHTPAPANLPEISNTSASKYPNSINHGSTFNQQNFEPNKHPVLKPLNGPQIAHHNNLQRPQLHPMNSAIPNNAILETKGCPLPSSADQGMIGKILLTLNTLKEEKLAPTLSNITHCIQYGEMKLQNFDVNKGLELAIKQQVVVMHKLGGNLPFFIGRNDKLWKCVNVMDITVRHPQATWDMVQKFLCSNGGRSAIMASQCQYEAATILKKSCLSNLALGDILQLLYAATNVKKWVTPHPSGWQPLSITIRV</sequence>
<evidence type="ECO:0000259" key="4">
    <source>
        <dbReference type="Pfam" id="PF24620"/>
    </source>
</evidence>
<organism evidence="5 6">
    <name type="scientific">Dioscorea zingiberensis</name>
    <dbReference type="NCBI Taxonomy" id="325984"/>
    <lineage>
        <taxon>Eukaryota</taxon>
        <taxon>Viridiplantae</taxon>
        <taxon>Streptophyta</taxon>
        <taxon>Embryophyta</taxon>
        <taxon>Tracheophyta</taxon>
        <taxon>Spermatophyta</taxon>
        <taxon>Magnoliopsida</taxon>
        <taxon>Liliopsida</taxon>
        <taxon>Dioscoreales</taxon>
        <taxon>Dioscoreaceae</taxon>
        <taxon>Dioscorea</taxon>
    </lineage>
</organism>
<dbReference type="GO" id="GO:0004540">
    <property type="term" value="F:RNA nuclease activity"/>
    <property type="evidence" value="ECO:0007669"/>
    <property type="project" value="InterPro"/>
</dbReference>
<dbReference type="EMBL" id="JAGGNH010000004">
    <property type="protein sequence ID" value="KAJ0976475.1"/>
    <property type="molecule type" value="Genomic_DNA"/>
</dbReference>
<dbReference type="InterPro" id="IPR024768">
    <property type="entry name" value="Marf1"/>
</dbReference>
<feature type="region of interest" description="Disordered" evidence="1">
    <location>
        <begin position="301"/>
        <end position="327"/>
    </location>
</feature>
<feature type="compositionally biased region" description="Polar residues" evidence="1">
    <location>
        <begin position="301"/>
        <end position="317"/>
    </location>
</feature>
<dbReference type="CDD" id="cd10910">
    <property type="entry name" value="PIN_limkain_b1_N_like"/>
    <property type="match status" value="1"/>
</dbReference>
<proteinExistence type="predicted"/>
<evidence type="ECO:0000259" key="3">
    <source>
        <dbReference type="Pfam" id="PF14418"/>
    </source>
</evidence>
<dbReference type="Pfam" id="PF14418">
    <property type="entry name" value="OHA"/>
    <property type="match status" value="1"/>
</dbReference>
<feature type="domain" description="OST-HTH associated" evidence="3">
    <location>
        <begin position="614"/>
        <end position="662"/>
    </location>
</feature>
<gene>
    <name evidence="5" type="ORF">J5N97_018440</name>
</gene>
<reference evidence="5" key="2">
    <citation type="journal article" date="2022" name="Hortic Res">
        <title>The genome of Dioscorea zingiberensis sheds light on the biosynthesis, origin and evolution of the medicinally important diosgenin saponins.</title>
        <authorList>
            <person name="Li Y."/>
            <person name="Tan C."/>
            <person name="Li Z."/>
            <person name="Guo J."/>
            <person name="Li S."/>
            <person name="Chen X."/>
            <person name="Wang C."/>
            <person name="Dai X."/>
            <person name="Yang H."/>
            <person name="Song W."/>
            <person name="Hou L."/>
            <person name="Xu J."/>
            <person name="Tong Z."/>
            <person name="Xu A."/>
            <person name="Yuan X."/>
            <person name="Wang W."/>
            <person name="Yang Q."/>
            <person name="Chen L."/>
            <person name="Sun Z."/>
            <person name="Wang K."/>
            <person name="Pan B."/>
            <person name="Chen J."/>
            <person name="Bao Y."/>
            <person name="Liu F."/>
            <person name="Qi X."/>
            <person name="Gang D.R."/>
            <person name="Wen J."/>
            <person name="Li J."/>
        </authorList>
    </citation>
    <scope>NUCLEOTIDE SEQUENCE</scope>
    <source>
        <strain evidence="5">Dzin_1.0</strain>
    </source>
</reference>
<evidence type="ECO:0000313" key="5">
    <source>
        <dbReference type="EMBL" id="KAJ0976475.1"/>
    </source>
</evidence>
<evidence type="ECO:0008006" key="7">
    <source>
        <dbReference type="Google" id="ProtNLM"/>
    </source>
</evidence>
<accession>A0A9D5CNA7</accession>
<feature type="compositionally biased region" description="Basic and acidic residues" evidence="1">
    <location>
        <begin position="190"/>
        <end position="202"/>
    </location>
</feature>
<feature type="compositionally biased region" description="Polar residues" evidence="1">
    <location>
        <begin position="231"/>
        <end position="244"/>
    </location>
</feature>
<dbReference type="Proteomes" id="UP001085076">
    <property type="component" value="Miscellaneous, Linkage group lg04"/>
</dbReference>
<feature type="compositionally biased region" description="Polar residues" evidence="1">
    <location>
        <begin position="168"/>
        <end position="183"/>
    </location>
</feature>
<feature type="compositionally biased region" description="Polar residues" evidence="1">
    <location>
        <begin position="427"/>
        <end position="452"/>
    </location>
</feature>
<feature type="region of interest" description="Disordered" evidence="1">
    <location>
        <begin position="165"/>
        <end position="184"/>
    </location>
</feature>
<dbReference type="Pfam" id="PF24620">
    <property type="entry name" value="DUF7625"/>
    <property type="match status" value="1"/>
</dbReference>
<keyword evidence="6" id="KW-1185">Reference proteome</keyword>
<evidence type="ECO:0000259" key="2">
    <source>
        <dbReference type="Pfam" id="PF01936"/>
    </source>
</evidence>
<dbReference type="InterPro" id="IPR021139">
    <property type="entry name" value="NYN"/>
</dbReference>
<dbReference type="Pfam" id="PF01936">
    <property type="entry name" value="NYN"/>
    <property type="match status" value="1"/>
</dbReference>
<dbReference type="OrthoDB" id="549353at2759"/>
<dbReference type="GO" id="GO:0010468">
    <property type="term" value="P:regulation of gene expression"/>
    <property type="evidence" value="ECO:0007669"/>
    <property type="project" value="InterPro"/>
</dbReference>
<dbReference type="PANTHER" id="PTHR14379:SF3">
    <property type="entry name" value="MEIOSIS REGULATOR AND MRNA STABILITY FACTOR 1"/>
    <property type="match status" value="1"/>
</dbReference>
<feature type="region of interest" description="Disordered" evidence="1">
    <location>
        <begin position="190"/>
        <end position="244"/>
    </location>
</feature>
<feature type="domain" description="NYN" evidence="2">
    <location>
        <begin position="15"/>
        <end position="151"/>
    </location>
</feature>
<dbReference type="InterPro" id="IPR025677">
    <property type="entry name" value="OST-HTH-assoc_dom"/>
</dbReference>
<feature type="domain" description="DUF7625" evidence="4">
    <location>
        <begin position="493"/>
        <end position="585"/>
    </location>
</feature>
<dbReference type="GO" id="GO:0005777">
    <property type="term" value="C:peroxisome"/>
    <property type="evidence" value="ECO:0007669"/>
    <property type="project" value="InterPro"/>
</dbReference>
<dbReference type="PANTHER" id="PTHR14379">
    <property type="entry name" value="LIMKAIN B LKAP"/>
    <property type="match status" value="1"/>
</dbReference>
<evidence type="ECO:0000256" key="1">
    <source>
        <dbReference type="SAM" id="MobiDB-lite"/>
    </source>
</evidence>